<gene>
    <name evidence="2" type="ORF">S7711_06494</name>
</gene>
<dbReference type="Pfam" id="PF13577">
    <property type="entry name" value="SnoaL_4"/>
    <property type="match status" value="1"/>
</dbReference>
<dbReference type="HOGENOM" id="CLU_106738_1_0_1"/>
<accession>A0A084BB78</accession>
<protein>
    <recommendedName>
        <fullName evidence="1">SnoaL-like domain-containing protein</fullName>
    </recommendedName>
</protein>
<name>A0A084BB78_STACB</name>
<dbReference type="AlphaFoldDB" id="A0A084BB78"/>
<evidence type="ECO:0000313" key="3">
    <source>
        <dbReference type="Proteomes" id="UP000028045"/>
    </source>
</evidence>
<proteinExistence type="predicted"/>
<evidence type="ECO:0000313" key="2">
    <source>
        <dbReference type="EMBL" id="KEY74807.1"/>
    </source>
</evidence>
<dbReference type="InterPro" id="IPR032710">
    <property type="entry name" value="NTF2-like_dom_sf"/>
</dbReference>
<sequence length="172" mass="19752">MATPEVRPWVMPDVMKLPLILSLPTPSDREAIEDCLRRLIMGLDTNDPEMFDSALAEDAKWELHIKTLQSRKEIHEQSYDTDIVKLDTTHYVSSIRIHMTDNGAGASVSAMYEAHHYRGGRGTIPGAARYSTGGVYFLRLAKYGDVEWEWRINFMKMKPIWTEGDRLLVMQH</sequence>
<dbReference type="InterPro" id="IPR037401">
    <property type="entry name" value="SnoaL-like"/>
</dbReference>
<evidence type="ECO:0000259" key="1">
    <source>
        <dbReference type="Pfam" id="PF13577"/>
    </source>
</evidence>
<dbReference type="EMBL" id="KL647473">
    <property type="protein sequence ID" value="KEY74807.1"/>
    <property type="molecule type" value="Genomic_DNA"/>
</dbReference>
<dbReference type="Proteomes" id="UP000028045">
    <property type="component" value="Unassembled WGS sequence"/>
</dbReference>
<dbReference type="CDD" id="cd00531">
    <property type="entry name" value="NTF2_like"/>
    <property type="match status" value="1"/>
</dbReference>
<dbReference type="SUPFAM" id="SSF54427">
    <property type="entry name" value="NTF2-like"/>
    <property type="match status" value="1"/>
</dbReference>
<keyword evidence="3" id="KW-1185">Reference proteome</keyword>
<dbReference type="OrthoDB" id="2148716at2759"/>
<feature type="domain" description="SnoaL-like" evidence="1">
    <location>
        <begin position="27"/>
        <end position="154"/>
    </location>
</feature>
<dbReference type="Gene3D" id="3.10.450.50">
    <property type="match status" value="1"/>
</dbReference>
<organism evidence="2 3">
    <name type="scientific">Stachybotrys chartarum (strain CBS 109288 / IBT 7711)</name>
    <name type="common">Toxic black mold</name>
    <name type="synonym">Stilbospora chartarum</name>
    <dbReference type="NCBI Taxonomy" id="1280523"/>
    <lineage>
        <taxon>Eukaryota</taxon>
        <taxon>Fungi</taxon>
        <taxon>Dikarya</taxon>
        <taxon>Ascomycota</taxon>
        <taxon>Pezizomycotina</taxon>
        <taxon>Sordariomycetes</taxon>
        <taxon>Hypocreomycetidae</taxon>
        <taxon>Hypocreales</taxon>
        <taxon>Stachybotryaceae</taxon>
        <taxon>Stachybotrys</taxon>
    </lineage>
</organism>
<reference evidence="2 3" key="1">
    <citation type="journal article" date="2014" name="BMC Genomics">
        <title>Comparative genome sequencing reveals chemotype-specific gene clusters in the toxigenic black mold Stachybotrys.</title>
        <authorList>
            <person name="Semeiks J."/>
            <person name="Borek D."/>
            <person name="Otwinowski Z."/>
            <person name="Grishin N.V."/>
        </authorList>
    </citation>
    <scope>NUCLEOTIDE SEQUENCE [LARGE SCALE GENOMIC DNA]</scope>
    <source>
        <strain evidence="3">CBS 109288 / IBT 7711</strain>
    </source>
</reference>